<dbReference type="PANTHER" id="PTHR33570:SF9">
    <property type="entry name" value="BLL4600 PROTEIN"/>
    <property type="match status" value="1"/>
</dbReference>
<organism evidence="2 3">
    <name type="scientific">Listeria welshimeri</name>
    <dbReference type="NCBI Taxonomy" id="1643"/>
    <lineage>
        <taxon>Bacteria</taxon>
        <taxon>Bacillati</taxon>
        <taxon>Bacillota</taxon>
        <taxon>Bacilli</taxon>
        <taxon>Bacillales</taxon>
        <taxon>Listeriaceae</taxon>
        <taxon>Listeria</taxon>
    </lineage>
</organism>
<dbReference type="AlphaFoldDB" id="A0A7X0W783"/>
<evidence type="ECO:0000313" key="2">
    <source>
        <dbReference type="EMBL" id="MBC1324418.1"/>
    </source>
</evidence>
<feature type="domain" description="Carboxymuconolactone decarboxylase-like" evidence="1">
    <location>
        <begin position="24"/>
        <end position="95"/>
    </location>
</feature>
<accession>A0A7X0W783</accession>
<reference evidence="2 3" key="1">
    <citation type="submission" date="2020-03" db="EMBL/GenBank/DDBJ databases">
        <title>Soil Listeria distribution.</title>
        <authorList>
            <person name="Liao J."/>
            <person name="Wiedmann M."/>
        </authorList>
    </citation>
    <scope>NUCLEOTIDE SEQUENCE [LARGE SCALE GENOMIC DNA]</scope>
    <source>
        <strain evidence="2 3">FSL L7-1829</strain>
    </source>
</reference>
<protein>
    <submittedName>
        <fullName evidence="2">Carboxymuconolactone decarboxylase family protein</fullName>
    </submittedName>
</protein>
<dbReference type="InterPro" id="IPR003779">
    <property type="entry name" value="CMD-like"/>
</dbReference>
<proteinExistence type="predicted"/>
<dbReference type="PANTHER" id="PTHR33570">
    <property type="entry name" value="4-CARBOXYMUCONOLACTONE DECARBOXYLASE FAMILY PROTEIN"/>
    <property type="match status" value="1"/>
</dbReference>
<dbReference type="InterPro" id="IPR029032">
    <property type="entry name" value="AhpD-like"/>
</dbReference>
<dbReference type="Proteomes" id="UP000522007">
    <property type="component" value="Unassembled WGS sequence"/>
</dbReference>
<dbReference type="Gene3D" id="1.20.1290.10">
    <property type="entry name" value="AhpD-like"/>
    <property type="match status" value="1"/>
</dbReference>
<dbReference type="SUPFAM" id="SSF69118">
    <property type="entry name" value="AhpD-like"/>
    <property type="match status" value="1"/>
</dbReference>
<dbReference type="InterPro" id="IPR052512">
    <property type="entry name" value="4CMD/NDH-1_regulator"/>
</dbReference>
<gene>
    <name evidence="2" type="ORF">HB853_15970</name>
</gene>
<comment type="caution">
    <text evidence="2">The sequence shown here is derived from an EMBL/GenBank/DDBJ whole genome shotgun (WGS) entry which is preliminary data.</text>
</comment>
<evidence type="ECO:0000313" key="3">
    <source>
        <dbReference type="Proteomes" id="UP000522007"/>
    </source>
</evidence>
<dbReference type="EMBL" id="JAAROP010000038">
    <property type="protein sequence ID" value="MBC1324418.1"/>
    <property type="molecule type" value="Genomic_DNA"/>
</dbReference>
<dbReference type="Pfam" id="PF02627">
    <property type="entry name" value="CMD"/>
    <property type="match status" value="1"/>
</dbReference>
<dbReference type="GO" id="GO:0051920">
    <property type="term" value="F:peroxiredoxin activity"/>
    <property type="evidence" value="ECO:0007669"/>
    <property type="project" value="InterPro"/>
</dbReference>
<sequence length="105" mass="11904">MTNKPIVEDLSPAFKEHFSSLSTYTNDILFKEVWLDEQLDSKTRSIVTLSILAALGNSEQMIFHLETARNNGVSKKELTSLCTHLAFYIGWPQTMLLVDKILVTD</sequence>
<evidence type="ECO:0000259" key="1">
    <source>
        <dbReference type="Pfam" id="PF02627"/>
    </source>
</evidence>
<name>A0A7X0W783_LISWE</name>